<dbReference type="Pfam" id="PF00462">
    <property type="entry name" value="Glutaredoxin"/>
    <property type="match status" value="1"/>
</dbReference>
<evidence type="ECO:0000313" key="2">
    <source>
        <dbReference type="EMBL" id="NRF67607.1"/>
    </source>
</evidence>
<reference evidence="2 3" key="1">
    <citation type="submission" date="2020-05" db="EMBL/GenBank/DDBJ databases">
        <title>Aquincola sp. isolate from soil.</title>
        <authorList>
            <person name="Han J."/>
            <person name="Kim D.-U."/>
        </authorList>
    </citation>
    <scope>NUCLEOTIDE SEQUENCE [LARGE SCALE GENOMIC DNA]</scope>
    <source>
        <strain evidence="2 3">S2</strain>
    </source>
</reference>
<dbReference type="InterPro" id="IPR036249">
    <property type="entry name" value="Thioredoxin-like_sf"/>
</dbReference>
<dbReference type="SUPFAM" id="SSF52833">
    <property type="entry name" value="Thioredoxin-like"/>
    <property type="match status" value="1"/>
</dbReference>
<protein>
    <recommendedName>
        <fullName evidence="1">Glutaredoxin domain-containing protein</fullName>
    </recommendedName>
</protein>
<feature type="domain" description="Glutaredoxin" evidence="1">
    <location>
        <begin position="50"/>
        <end position="101"/>
    </location>
</feature>
<name>A0ABX2EG44_9BURK</name>
<dbReference type="InterPro" id="IPR002109">
    <property type="entry name" value="Glutaredoxin"/>
</dbReference>
<accession>A0ABX2EG44</accession>
<evidence type="ECO:0000259" key="1">
    <source>
        <dbReference type="Pfam" id="PF00462"/>
    </source>
</evidence>
<keyword evidence="3" id="KW-1185">Reference proteome</keyword>
<dbReference type="Gene3D" id="3.40.30.10">
    <property type="entry name" value="Glutaredoxin"/>
    <property type="match status" value="1"/>
</dbReference>
<sequence length="118" mass="13130">MAESRRPLLLLVGAILVLSAGSQWWGWRQEQQVGRELASLARDGDIVMLSTDCSYCAHARSYLKTHAVRYTECSIDRDPACAAQHAATKMKGMPVILVRGDAQEGFMPTKVLERLRRG</sequence>
<dbReference type="Proteomes" id="UP000737171">
    <property type="component" value="Unassembled WGS sequence"/>
</dbReference>
<proteinExistence type="predicted"/>
<evidence type="ECO:0000313" key="3">
    <source>
        <dbReference type="Proteomes" id="UP000737171"/>
    </source>
</evidence>
<organism evidence="2 3">
    <name type="scientific">Pseudaquabacterium terrae</name>
    <dbReference type="NCBI Taxonomy" id="2732868"/>
    <lineage>
        <taxon>Bacteria</taxon>
        <taxon>Pseudomonadati</taxon>
        <taxon>Pseudomonadota</taxon>
        <taxon>Betaproteobacteria</taxon>
        <taxon>Burkholderiales</taxon>
        <taxon>Sphaerotilaceae</taxon>
        <taxon>Pseudaquabacterium</taxon>
    </lineage>
</organism>
<comment type="caution">
    <text evidence="2">The sequence shown here is derived from an EMBL/GenBank/DDBJ whole genome shotgun (WGS) entry which is preliminary data.</text>
</comment>
<gene>
    <name evidence="2" type="ORF">HLB44_11485</name>
</gene>
<dbReference type="EMBL" id="JABRWJ010000003">
    <property type="protein sequence ID" value="NRF67607.1"/>
    <property type="molecule type" value="Genomic_DNA"/>
</dbReference>
<dbReference type="RefSeq" id="WP_173122709.1">
    <property type="nucleotide sequence ID" value="NZ_JABRWJ010000003.1"/>
</dbReference>